<dbReference type="EMBL" id="JARAWN010000036">
    <property type="protein sequence ID" value="MDX3129902.1"/>
    <property type="molecule type" value="Genomic_DNA"/>
</dbReference>
<evidence type="ECO:0000313" key="2">
    <source>
        <dbReference type="EMBL" id="MDX3129902.1"/>
    </source>
</evidence>
<reference evidence="2" key="1">
    <citation type="journal article" date="2023" name="Microb. Genom.">
        <title>Mesoterricola silvestris gen. nov., sp. nov., Mesoterricola sediminis sp. nov., Geothrix oryzae sp. nov., Geothrix edaphica sp. nov., Geothrix rubra sp. nov., and Geothrix limicola sp. nov., six novel members of Acidobacteriota isolated from soils.</title>
        <authorList>
            <person name="Weisberg A.J."/>
            <person name="Pearce E."/>
            <person name="Kramer C.G."/>
            <person name="Chang J.H."/>
            <person name="Clarke C.R."/>
        </authorList>
    </citation>
    <scope>NUCLEOTIDE SEQUENCE</scope>
    <source>
        <strain evidence="2">ND06-05F</strain>
    </source>
</reference>
<dbReference type="RefSeq" id="WP_051947605.1">
    <property type="nucleotide sequence ID" value="NZ_JARAWN010000036.1"/>
</dbReference>
<name>A0AAJ2PMP6_9ACTN</name>
<dbReference type="Proteomes" id="UP001273589">
    <property type="component" value="Unassembled WGS sequence"/>
</dbReference>
<organism evidence="2 3">
    <name type="scientific">Streptomyces europaeiscabiei</name>
    <dbReference type="NCBI Taxonomy" id="146819"/>
    <lineage>
        <taxon>Bacteria</taxon>
        <taxon>Bacillati</taxon>
        <taxon>Actinomycetota</taxon>
        <taxon>Actinomycetes</taxon>
        <taxon>Kitasatosporales</taxon>
        <taxon>Streptomycetaceae</taxon>
        <taxon>Streptomyces</taxon>
    </lineage>
</organism>
<dbReference type="InterPro" id="IPR016039">
    <property type="entry name" value="Thiolase-like"/>
</dbReference>
<dbReference type="Gene3D" id="3.40.47.10">
    <property type="match status" value="1"/>
</dbReference>
<dbReference type="SUPFAM" id="SSF53901">
    <property type="entry name" value="Thiolase-like"/>
    <property type="match status" value="1"/>
</dbReference>
<accession>A0AAJ2PMP6</accession>
<sequence>MTTTDSGAAAAPAGRGEAAPAEKAPLRSPLGVLTTATATHGTGRDGDILLPRLPGFVESAFSPLAYEVAARCLTERPGGGTSRSSEAESGGGSRTAVALASLMGDTTTADLASRRVVSGRVHNPLLFMQATANSVLGHISREFRITGQMFSLSVLDDPVTELLAMADLLLEDPELDQVLVAGVELGGGERLAAVHRELSADTGRPVPDLPGSAALAVAVLLGRPGAGAPVTIRATQTYDGERPAASPHPGSVRGLFDLAAAHRRLLRDGGTHVLVTEPRAPAFLLDAERLPDRPEGNETETHAHQ</sequence>
<dbReference type="AlphaFoldDB" id="A0AAJ2PMP6"/>
<gene>
    <name evidence="2" type="ORF">PV367_08845</name>
</gene>
<proteinExistence type="predicted"/>
<feature type="compositionally biased region" description="Low complexity" evidence="1">
    <location>
        <begin position="7"/>
        <end position="23"/>
    </location>
</feature>
<comment type="caution">
    <text evidence="2">The sequence shown here is derived from an EMBL/GenBank/DDBJ whole genome shotgun (WGS) entry which is preliminary data.</text>
</comment>
<feature type="region of interest" description="Disordered" evidence="1">
    <location>
        <begin position="1"/>
        <end position="31"/>
    </location>
</feature>
<evidence type="ECO:0000313" key="3">
    <source>
        <dbReference type="Proteomes" id="UP001273589"/>
    </source>
</evidence>
<evidence type="ECO:0000256" key="1">
    <source>
        <dbReference type="SAM" id="MobiDB-lite"/>
    </source>
</evidence>
<evidence type="ECO:0008006" key="4">
    <source>
        <dbReference type="Google" id="ProtNLM"/>
    </source>
</evidence>
<protein>
    <recommendedName>
        <fullName evidence="4">Beta-ketoacyl synthase N-terminal domain-containing protein</fullName>
    </recommendedName>
</protein>
<dbReference type="GO" id="GO:0016747">
    <property type="term" value="F:acyltransferase activity, transferring groups other than amino-acyl groups"/>
    <property type="evidence" value="ECO:0007669"/>
    <property type="project" value="UniProtKB-ARBA"/>
</dbReference>